<evidence type="ECO:0000313" key="5">
    <source>
        <dbReference type="EMBL" id="RYM03275.1"/>
    </source>
</evidence>
<sequence>MIQTLFLAAALLAPPTAYAGPVDAITTCDAEWYDAARDRGVPVRIRMPAGSHGAPVILFSHGLGGSLDGGTNWAAAWAKAGFIVVNIQHQGSDRSIIGAGRIGAAIAPAQLVARVDDVHFVLDELGRRPREGKCDLRRADLANIGMSGHSFGAHTTQAIAGQRFPMAGITADPRVKAAMAFSPSPPMRGSDAAAFGRVTIPFFSITGTKDAAPIMPSITPGDRERPFRAMPPGAKYLLVLEGANHMVFNGQDGLRGPASTATPHVRETVIAATTLFWRATLLGDASARVTLGGFGASLPSGDRFEQK</sequence>
<dbReference type="GO" id="GO:0016042">
    <property type="term" value="P:lipid catabolic process"/>
    <property type="evidence" value="ECO:0007669"/>
    <property type="project" value="UniProtKB-KW"/>
</dbReference>
<keyword evidence="4" id="KW-0732">Signal</keyword>
<dbReference type="EMBL" id="SEOM01000001">
    <property type="protein sequence ID" value="RYM03275.1"/>
    <property type="molecule type" value="Genomic_DNA"/>
</dbReference>
<protein>
    <submittedName>
        <fullName evidence="5">Dienelactone hydrolase</fullName>
    </submittedName>
</protein>
<organism evidence="5 6">
    <name type="scientific">Sphingobium indicum</name>
    <dbReference type="NCBI Taxonomy" id="332055"/>
    <lineage>
        <taxon>Bacteria</taxon>
        <taxon>Pseudomonadati</taxon>
        <taxon>Pseudomonadota</taxon>
        <taxon>Alphaproteobacteria</taxon>
        <taxon>Sphingomonadales</taxon>
        <taxon>Sphingomonadaceae</taxon>
        <taxon>Sphingobium</taxon>
    </lineage>
</organism>
<reference evidence="5 6" key="1">
    <citation type="submission" date="2019-02" db="EMBL/GenBank/DDBJ databases">
        <authorList>
            <person name="Feng G."/>
        </authorList>
    </citation>
    <scope>NUCLEOTIDE SEQUENCE [LARGE SCALE GENOMIC DNA]</scope>
    <source>
        <strain evidence="5 6">DSM 26779</strain>
    </source>
</reference>
<dbReference type="GO" id="GO:0003847">
    <property type="term" value="F:1-alkyl-2-acetylglycerophosphocholine esterase activity"/>
    <property type="evidence" value="ECO:0007669"/>
    <property type="project" value="TreeGrafter"/>
</dbReference>
<feature type="chain" id="PRO_5020749371" evidence="4">
    <location>
        <begin position="20"/>
        <end position="307"/>
    </location>
</feature>
<gene>
    <name evidence="5" type="ORF">EWH08_01860</name>
</gene>
<dbReference type="RefSeq" id="WP_129965312.1">
    <property type="nucleotide sequence ID" value="NZ_JACBZE010000001.1"/>
</dbReference>
<evidence type="ECO:0000256" key="4">
    <source>
        <dbReference type="SAM" id="SignalP"/>
    </source>
</evidence>
<dbReference type="AlphaFoldDB" id="A0A4Q4JAR8"/>
<keyword evidence="2" id="KW-0442">Lipid degradation</keyword>
<dbReference type="SUPFAM" id="SSF53474">
    <property type="entry name" value="alpha/beta-Hydrolases"/>
    <property type="match status" value="1"/>
</dbReference>
<evidence type="ECO:0000256" key="3">
    <source>
        <dbReference type="ARBA" id="ARBA00023098"/>
    </source>
</evidence>
<dbReference type="InterPro" id="IPR029058">
    <property type="entry name" value="AB_hydrolase_fold"/>
</dbReference>
<dbReference type="PANTHER" id="PTHR10272">
    <property type="entry name" value="PLATELET-ACTIVATING FACTOR ACETYLHYDROLASE"/>
    <property type="match status" value="1"/>
</dbReference>
<comment type="caution">
    <text evidence="5">The sequence shown here is derived from an EMBL/GenBank/DDBJ whole genome shotgun (WGS) entry which is preliminary data.</text>
</comment>
<dbReference type="Proteomes" id="UP000292734">
    <property type="component" value="Unassembled WGS sequence"/>
</dbReference>
<accession>A0A4Q4JAR8</accession>
<evidence type="ECO:0000256" key="2">
    <source>
        <dbReference type="ARBA" id="ARBA00022963"/>
    </source>
</evidence>
<proteinExistence type="predicted"/>
<feature type="signal peptide" evidence="4">
    <location>
        <begin position="1"/>
        <end position="19"/>
    </location>
</feature>
<keyword evidence="1 5" id="KW-0378">Hydrolase</keyword>
<name>A0A4Q4JAR8_9SPHN</name>
<evidence type="ECO:0000256" key="1">
    <source>
        <dbReference type="ARBA" id="ARBA00022801"/>
    </source>
</evidence>
<keyword evidence="3" id="KW-0443">Lipid metabolism</keyword>
<evidence type="ECO:0000313" key="6">
    <source>
        <dbReference type="Proteomes" id="UP000292734"/>
    </source>
</evidence>
<dbReference type="PANTHER" id="PTHR10272:SF0">
    <property type="entry name" value="PLATELET-ACTIVATING FACTOR ACETYLHYDROLASE"/>
    <property type="match status" value="1"/>
</dbReference>
<dbReference type="Gene3D" id="3.40.50.1820">
    <property type="entry name" value="alpha/beta hydrolase"/>
    <property type="match status" value="1"/>
</dbReference>